<feature type="repeat" description="ANK" evidence="10">
    <location>
        <begin position="147"/>
        <end position="179"/>
    </location>
</feature>
<feature type="transmembrane region" description="Helical" evidence="12">
    <location>
        <begin position="354"/>
        <end position="374"/>
    </location>
</feature>
<protein>
    <recommendedName>
        <fullName evidence="13">Transient receptor ion channel domain-containing protein</fullName>
    </recommendedName>
</protein>
<feature type="domain" description="Transient receptor ion channel" evidence="13">
    <location>
        <begin position="184"/>
        <end position="257"/>
    </location>
</feature>
<feature type="transmembrane region" description="Helical" evidence="12">
    <location>
        <begin position="413"/>
        <end position="436"/>
    </location>
</feature>
<name>A0ABN8NLG4_9CNID</name>
<evidence type="ECO:0000256" key="8">
    <source>
        <dbReference type="ARBA" id="ARBA00023136"/>
    </source>
</evidence>
<dbReference type="InterPro" id="IPR002153">
    <property type="entry name" value="TRPC_channel"/>
</dbReference>
<keyword evidence="4" id="KW-0677">Repeat</keyword>
<keyword evidence="7" id="KW-0406">Ion transport</keyword>
<evidence type="ECO:0000256" key="10">
    <source>
        <dbReference type="PROSITE-ProRule" id="PRU00023"/>
    </source>
</evidence>
<feature type="region of interest" description="Disordered" evidence="11">
    <location>
        <begin position="882"/>
        <end position="904"/>
    </location>
</feature>
<dbReference type="InterPro" id="IPR036770">
    <property type="entry name" value="Ankyrin_rpt-contain_sf"/>
</dbReference>
<dbReference type="SMART" id="SM01420">
    <property type="entry name" value="TRP_2"/>
    <property type="match status" value="2"/>
</dbReference>
<gene>
    <name evidence="14" type="ORF">PLOB_00022738</name>
</gene>
<keyword evidence="6 10" id="KW-0040">ANK repeat</keyword>
<evidence type="ECO:0000256" key="4">
    <source>
        <dbReference type="ARBA" id="ARBA00022737"/>
    </source>
</evidence>
<evidence type="ECO:0000259" key="13">
    <source>
        <dbReference type="SMART" id="SM01420"/>
    </source>
</evidence>
<feature type="transmembrane region" description="Helical" evidence="12">
    <location>
        <begin position="456"/>
        <end position="480"/>
    </location>
</feature>
<evidence type="ECO:0000256" key="5">
    <source>
        <dbReference type="ARBA" id="ARBA00022989"/>
    </source>
</evidence>
<dbReference type="InterPro" id="IPR005821">
    <property type="entry name" value="Ion_trans_dom"/>
</dbReference>
<feature type="repeat" description="ANK" evidence="10">
    <location>
        <begin position="68"/>
        <end position="96"/>
    </location>
</feature>
<dbReference type="Gene3D" id="1.25.40.20">
    <property type="entry name" value="Ankyrin repeat-containing domain"/>
    <property type="match status" value="2"/>
</dbReference>
<keyword evidence="2" id="KW-0813">Transport</keyword>
<feature type="repeat" description="ANK" evidence="10">
    <location>
        <begin position="829"/>
        <end position="856"/>
    </location>
</feature>
<dbReference type="InterPro" id="IPR013555">
    <property type="entry name" value="TRP_dom"/>
</dbReference>
<evidence type="ECO:0000256" key="6">
    <source>
        <dbReference type="ARBA" id="ARBA00023043"/>
    </source>
</evidence>
<dbReference type="PROSITE" id="PS50088">
    <property type="entry name" value="ANK_REPEAT"/>
    <property type="match status" value="3"/>
</dbReference>
<feature type="transmembrane region" description="Helical" evidence="12">
    <location>
        <begin position="627"/>
        <end position="648"/>
    </location>
</feature>
<feature type="transmembrane region" description="Helical" evidence="12">
    <location>
        <begin position="548"/>
        <end position="565"/>
    </location>
</feature>
<dbReference type="SMART" id="SM00248">
    <property type="entry name" value="ANK"/>
    <property type="match status" value="6"/>
</dbReference>
<keyword evidence="8 12" id="KW-0472">Membrane</keyword>
<keyword evidence="5 12" id="KW-1133">Transmembrane helix</keyword>
<feature type="domain" description="Transient receptor ion channel" evidence="13">
    <location>
        <begin position="940"/>
        <end position="1014"/>
    </location>
</feature>
<evidence type="ECO:0000256" key="11">
    <source>
        <dbReference type="SAM" id="MobiDB-lite"/>
    </source>
</evidence>
<comment type="subcellular location">
    <subcellularLocation>
        <location evidence="1">Membrane</location>
        <topology evidence="1">Multi-pass membrane protein</topology>
    </subcellularLocation>
</comment>
<dbReference type="InterPro" id="IPR002110">
    <property type="entry name" value="Ankyrin_rpt"/>
</dbReference>
<keyword evidence="3 12" id="KW-0812">Transmembrane</keyword>
<reference evidence="14 15" key="1">
    <citation type="submission" date="2022-05" db="EMBL/GenBank/DDBJ databases">
        <authorList>
            <consortium name="Genoscope - CEA"/>
            <person name="William W."/>
        </authorList>
    </citation>
    <scope>NUCLEOTIDE SEQUENCE [LARGE SCALE GENOMIC DNA]</scope>
</reference>
<evidence type="ECO:0000256" key="7">
    <source>
        <dbReference type="ARBA" id="ARBA00023065"/>
    </source>
</evidence>
<evidence type="ECO:0000256" key="9">
    <source>
        <dbReference type="ARBA" id="ARBA00023303"/>
    </source>
</evidence>
<dbReference type="PANTHER" id="PTHR10117:SF54">
    <property type="entry name" value="TRANSIENT RECEPTOR POTENTIAL-GAMMA PROTEIN"/>
    <property type="match status" value="1"/>
</dbReference>
<feature type="transmembrane region" description="Helical" evidence="12">
    <location>
        <begin position="386"/>
        <end position="406"/>
    </location>
</feature>
<evidence type="ECO:0000256" key="12">
    <source>
        <dbReference type="SAM" id="Phobius"/>
    </source>
</evidence>
<dbReference type="Pfam" id="PF12796">
    <property type="entry name" value="Ank_2"/>
    <property type="match status" value="2"/>
</dbReference>
<dbReference type="SUPFAM" id="SSF48403">
    <property type="entry name" value="Ankyrin repeat"/>
    <property type="match status" value="1"/>
</dbReference>
<dbReference type="EMBL" id="CALNXK010000027">
    <property type="protein sequence ID" value="CAH3114108.1"/>
    <property type="molecule type" value="Genomic_DNA"/>
</dbReference>
<dbReference type="PANTHER" id="PTHR10117">
    <property type="entry name" value="TRANSIENT RECEPTOR POTENTIAL CHANNEL"/>
    <property type="match status" value="1"/>
</dbReference>
<dbReference type="Proteomes" id="UP001159405">
    <property type="component" value="Unassembled WGS sequence"/>
</dbReference>
<feature type="compositionally biased region" description="Polar residues" evidence="11">
    <location>
        <begin position="883"/>
        <end position="894"/>
    </location>
</feature>
<organism evidence="14 15">
    <name type="scientific">Porites lobata</name>
    <dbReference type="NCBI Taxonomy" id="104759"/>
    <lineage>
        <taxon>Eukaryota</taxon>
        <taxon>Metazoa</taxon>
        <taxon>Cnidaria</taxon>
        <taxon>Anthozoa</taxon>
        <taxon>Hexacorallia</taxon>
        <taxon>Scleractinia</taxon>
        <taxon>Fungiina</taxon>
        <taxon>Poritidae</taxon>
        <taxon>Porites</taxon>
    </lineage>
</organism>
<keyword evidence="15" id="KW-1185">Reference proteome</keyword>
<evidence type="ECO:0000313" key="15">
    <source>
        <dbReference type="Proteomes" id="UP001159405"/>
    </source>
</evidence>
<evidence type="ECO:0000256" key="3">
    <source>
        <dbReference type="ARBA" id="ARBA00022692"/>
    </source>
</evidence>
<dbReference type="Pfam" id="PF00520">
    <property type="entry name" value="Ion_trans"/>
    <property type="match status" value="1"/>
</dbReference>
<sequence length="1109" mass="124631">MASRSPQRVFENPSVAVTLDDLTDSPSRDTVLSEDQTEFLDAVRDGDYAGVREYILQRSVDVNCVNLLGETALQIAVSNNRHEIAKFLLKQGADVDNALLYAVANESTVWVTLLLGEDPNAQSHATTAAASRDQEASKDSEDHCYTKHIAPLVLAAQSNNQEIVKILLEKGYTIKEPSFHKRSCKCGQCEGKRLASSIHRLHSYRALASPVYLCLSYLLHPSPNGDQDIKSSKDPIICAFLLNRKLENLMEDEYELKNDYQALSSACEEFAVSLLTKCRSMEEIGCLMSVPGIETLEHVEVRGGREAQKLSVLNFAIANKNEKFVAHPYSQMMLNSVLYDKLGGWEDHNFLNKALFCLLLCLLLPALALCYFVAPNSRISKLLKTPVFKFLSHTASSFWFLVLLVLSSIQDKFYNLLDFTPLDVFIMLWIAGMLFQEAKEAYRQGKERYVSQYWNLLTLFMLGLFIASGVLWLSGFFLTVSGKKTWVLPVSDVFGTSSQEIAYRLILLSNAFFSFGMVLAFVSFSNAFQVNSVLGPLQLSLVKMVRDITKFLFLFLLLFLAFGWAERKVYSHYVQAREAFVGNATQHEFASIGGSLRLLFWDLFGMADLEDLKTDEKFAITQFTGELLLGLYSIASILVAINMLIAMMTNSYQQVADDADIQWKFSRTRMWMPYLDQGNAMPPPFNLIPPPHLVIQLCRRLCRGAGYYEHQSCQGRSATPSKDKVDLDKRHKVMTRLIQRYLLTVNKSKSQSHAAPESEAKIIEGCLEERTMAGEIELNLAEFSDYPTGETELSEDQKGFLEAVNAGNYNRVLEYILQKSVDVNCVNLLGETALQIAVNNNYHDIAKLLLNQGADVGTALLHAVGIESTFWVEALLKTKEKSNGASETTSQRTSPDQEDGSEHMSHMSPLIVAAKKDNQEIVKIFLEKDYAIDEPHKRSCKCDKCEGPGRLGGSIHRLHCYQALASPVYLCLSYLLDTPPSEDQDIKTSKDPIIRALLLNRKLEKLMKVEYELKNEYQKLIISCEEFAVSLLKKCRTMEEIRCLMSVPGIEKLKYVEVRGGTQAKKLSVLNFAITNKNEKVRIAGLDVSIKIWLIGRAGRNKLANIHPS</sequence>
<dbReference type="PROSITE" id="PS50297">
    <property type="entry name" value="ANK_REP_REGION"/>
    <property type="match status" value="2"/>
</dbReference>
<feature type="transmembrane region" description="Helical" evidence="12">
    <location>
        <begin position="501"/>
        <end position="528"/>
    </location>
</feature>
<accession>A0ABN8NLG4</accession>
<proteinExistence type="predicted"/>
<evidence type="ECO:0000256" key="2">
    <source>
        <dbReference type="ARBA" id="ARBA00022448"/>
    </source>
</evidence>
<evidence type="ECO:0000313" key="14">
    <source>
        <dbReference type="EMBL" id="CAH3114108.1"/>
    </source>
</evidence>
<comment type="caution">
    <text evidence="14">The sequence shown here is derived from an EMBL/GenBank/DDBJ whole genome shotgun (WGS) entry which is preliminary data.</text>
</comment>
<dbReference type="PRINTS" id="PR01097">
    <property type="entry name" value="TRNSRECEPTRP"/>
</dbReference>
<dbReference type="Pfam" id="PF08344">
    <property type="entry name" value="TRP_2"/>
    <property type="match status" value="2"/>
</dbReference>
<keyword evidence="9" id="KW-0407">Ion channel</keyword>
<evidence type="ECO:0000256" key="1">
    <source>
        <dbReference type="ARBA" id="ARBA00004141"/>
    </source>
</evidence>